<organism evidence="8 9">
    <name type="scientific">Ziziphus jujuba var. spinosa</name>
    <dbReference type="NCBI Taxonomy" id="714518"/>
    <lineage>
        <taxon>Eukaryota</taxon>
        <taxon>Viridiplantae</taxon>
        <taxon>Streptophyta</taxon>
        <taxon>Embryophyta</taxon>
        <taxon>Tracheophyta</taxon>
        <taxon>Spermatophyta</taxon>
        <taxon>Magnoliopsida</taxon>
        <taxon>eudicotyledons</taxon>
        <taxon>Gunneridae</taxon>
        <taxon>Pentapetalae</taxon>
        <taxon>rosids</taxon>
        <taxon>fabids</taxon>
        <taxon>Rosales</taxon>
        <taxon>Rhamnaceae</taxon>
        <taxon>Paliureae</taxon>
        <taxon>Ziziphus</taxon>
    </lineage>
</organism>
<dbReference type="InterPro" id="IPR017907">
    <property type="entry name" value="Znf_RING_CS"/>
</dbReference>
<dbReference type="Gene3D" id="3.30.40.10">
    <property type="entry name" value="Zinc/RING finger domain, C3HC4 (zinc finger)"/>
    <property type="match status" value="2"/>
</dbReference>
<keyword evidence="2 4" id="KW-0863">Zinc-finger</keyword>
<dbReference type="InterPro" id="IPR011011">
    <property type="entry name" value="Znf_FYVE_PHD"/>
</dbReference>
<dbReference type="SUPFAM" id="SSF57903">
    <property type="entry name" value="FYVE/PHD zinc finger"/>
    <property type="match status" value="1"/>
</dbReference>
<dbReference type="InterPro" id="IPR001965">
    <property type="entry name" value="Znf_PHD"/>
</dbReference>
<evidence type="ECO:0000256" key="1">
    <source>
        <dbReference type="ARBA" id="ARBA00022723"/>
    </source>
</evidence>
<dbReference type="SMART" id="SM00184">
    <property type="entry name" value="RING"/>
    <property type="match status" value="2"/>
</dbReference>
<sequence>MENGVDECEQQEKQSPVPNSPTRCCAICFLEDGKAIKGEIDCCEHYFCFLCIMEWSKIESRCPICRCRFKTIRRPPKDGVFSRKRIVKVPVRDQVNLYSGNAPMPYDPYAQVFCTVCNRMTDESLSLLCDLCDSAAHTYCVGLGLTIPEGDWFCHDCTVSRAEYASSEINTEDGYQNEMPSHPQNGFPIADGPPSRVSSDSNRYVPFSAPMHTTSAMHEATGPSSSFVERTPPRISSDSNGYIPTAVPILVTSARDGATGPGARTLDRCRNVHSHIRALRENWNALRNGSLSFSSSSFKPGCRSQKHFMHEMSVQAESLSSTSCQQSQNQDSFGSPDIDKAWKMLDIAKSKQFAHKKIRSVQSKSTQLSSSKASALKETSNITETRNLRITGIEKSVKDCFLEKKYGVDKCSYLESERLDSVMNKEAAGCSQSFPTSNSPGLFNSSLVRNVGTSIGNENRSRSLQDNVNQALSLTMNEQNGSACSMRQGTIESLDAEPDHIRSSADKIDKSKINNIILESDSVESKVRKYNDSKSEIQSLVKRNLKHLSRDKRIGVETFKEIARLATHTILAACGLKHRQSAVYSFPTIVCFHTERLEHLSKSNPMPKSCQQCFYVFVKDVVNSIMFEKLGFAKRS</sequence>
<dbReference type="PANTHER" id="PTHR47177:SF4">
    <property type="entry name" value="OS06G0283200 PROTEIN"/>
    <property type="match status" value="1"/>
</dbReference>
<feature type="domain" description="RING-type" evidence="7">
    <location>
        <begin position="25"/>
        <end position="66"/>
    </location>
</feature>
<evidence type="ECO:0000313" key="9">
    <source>
        <dbReference type="Proteomes" id="UP000813462"/>
    </source>
</evidence>
<name>A0A978VER4_ZIZJJ</name>
<dbReference type="SUPFAM" id="SSF57850">
    <property type="entry name" value="RING/U-box"/>
    <property type="match status" value="1"/>
</dbReference>
<proteinExistence type="predicted"/>
<dbReference type="PROSITE" id="PS50016">
    <property type="entry name" value="ZF_PHD_2"/>
    <property type="match status" value="1"/>
</dbReference>
<evidence type="ECO:0000259" key="6">
    <source>
        <dbReference type="PROSITE" id="PS50016"/>
    </source>
</evidence>
<reference evidence="8" key="1">
    <citation type="journal article" date="2021" name="Front. Plant Sci.">
        <title>Chromosome-Scale Genome Assembly for Chinese Sour Jujube and Insights Into Its Genome Evolution and Domestication Signature.</title>
        <authorList>
            <person name="Shen L.-Y."/>
            <person name="Luo H."/>
            <person name="Wang X.-L."/>
            <person name="Wang X.-M."/>
            <person name="Qiu X.-J."/>
            <person name="Liu H."/>
            <person name="Zhou S.-S."/>
            <person name="Jia K.-H."/>
            <person name="Nie S."/>
            <person name="Bao Y.-T."/>
            <person name="Zhang R.-G."/>
            <person name="Yun Q.-Z."/>
            <person name="Chai Y.-H."/>
            <person name="Lu J.-Y."/>
            <person name="Li Y."/>
            <person name="Zhao S.-W."/>
            <person name="Mao J.-F."/>
            <person name="Jia S.-G."/>
            <person name="Mao Y.-M."/>
        </authorList>
    </citation>
    <scope>NUCLEOTIDE SEQUENCE</scope>
    <source>
        <strain evidence="8">AT0</strain>
        <tissue evidence="8">Leaf</tissue>
    </source>
</reference>
<keyword evidence="1" id="KW-0479">Metal-binding</keyword>
<evidence type="ECO:0000256" key="5">
    <source>
        <dbReference type="SAM" id="MobiDB-lite"/>
    </source>
</evidence>
<comment type="caution">
    <text evidence="8">The sequence shown here is derived from an EMBL/GenBank/DDBJ whole genome shotgun (WGS) entry which is preliminary data.</text>
</comment>
<evidence type="ECO:0000256" key="4">
    <source>
        <dbReference type="PROSITE-ProRule" id="PRU00175"/>
    </source>
</evidence>
<dbReference type="PANTHER" id="PTHR47177">
    <property type="entry name" value="F18C1.6 PROTEIN"/>
    <property type="match status" value="1"/>
</dbReference>
<dbReference type="Pfam" id="PF00628">
    <property type="entry name" value="PHD"/>
    <property type="match status" value="1"/>
</dbReference>
<dbReference type="InterPro" id="IPR013083">
    <property type="entry name" value="Znf_RING/FYVE/PHD"/>
</dbReference>
<evidence type="ECO:0000259" key="7">
    <source>
        <dbReference type="PROSITE" id="PS50089"/>
    </source>
</evidence>
<feature type="domain" description="PHD-type" evidence="6">
    <location>
        <begin position="111"/>
        <end position="160"/>
    </location>
</feature>
<feature type="region of interest" description="Disordered" evidence="5">
    <location>
        <begin position="216"/>
        <end position="240"/>
    </location>
</feature>
<dbReference type="InterPro" id="IPR001841">
    <property type="entry name" value="Znf_RING"/>
</dbReference>
<dbReference type="OrthoDB" id="365379at2759"/>
<protein>
    <recommendedName>
        <fullName evidence="10">E3 ubiquitin-protein ligase Topors</fullName>
    </recommendedName>
</protein>
<evidence type="ECO:0000256" key="2">
    <source>
        <dbReference type="ARBA" id="ARBA00022771"/>
    </source>
</evidence>
<evidence type="ECO:0000256" key="3">
    <source>
        <dbReference type="ARBA" id="ARBA00022833"/>
    </source>
</evidence>
<accession>A0A978VER4</accession>
<evidence type="ECO:0008006" key="10">
    <source>
        <dbReference type="Google" id="ProtNLM"/>
    </source>
</evidence>
<gene>
    <name evidence="8" type="ORF">FEM48_Zijuj05G0121900</name>
</gene>
<dbReference type="SMART" id="SM00249">
    <property type="entry name" value="PHD"/>
    <property type="match status" value="1"/>
</dbReference>
<evidence type="ECO:0000313" key="8">
    <source>
        <dbReference type="EMBL" id="KAH7528853.1"/>
    </source>
</evidence>
<feature type="region of interest" description="Disordered" evidence="5">
    <location>
        <begin position="1"/>
        <end position="20"/>
    </location>
</feature>
<dbReference type="EMBL" id="JAEACU010000005">
    <property type="protein sequence ID" value="KAH7528853.1"/>
    <property type="molecule type" value="Genomic_DNA"/>
</dbReference>
<dbReference type="Proteomes" id="UP000813462">
    <property type="component" value="Unassembled WGS sequence"/>
</dbReference>
<dbReference type="GO" id="GO:0008270">
    <property type="term" value="F:zinc ion binding"/>
    <property type="evidence" value="ECO:0007669"/>
    <property type="project" value="UniProtKB-KW"/>
</dbReference>
<dbReference type="PROSITE" id="PS50089">
    <property type="entry name" value="ZF_RING_2"/>
    <property type="match status" value="1"/>
</dbReference>
<dbReference type="InterPro" id="IPR019787">
    <property type="entry name" value="Znf_PHD-finger"/>
</dbReference>
<keyword evidence="3" id="KW-0862">Zinc</keyword>
<dbReference type="AlphaFoldDB" id="A0A978VER4"/>
<dbReference type="PROSITE" id="PS00518">
    <property type="entry name" value="ZF_RING_1"/>
    <property type="match status" value="1"/>
</dbReference>